<protein>
    <submittedName>
        <fullName evidence="2">Oxidative stress defense protein</fullName>
    </submittedName>
</protein>
<keyword evidence="3" id="KW-1185">Reference proteome</keyword>
<evidence type="ECO:0000256" key="1">
    <source>
        <dbReference type="SAM" id="SignalP"/>
    </source>
</evidence>
<reference evidence="2 3" key="1">
    <citation type="submission" date="2020-04" db="EMBL/GenBank/DDBJ databases">
        <title>Genome sequencing of Rosenbergiella species.</title>
        <authorList>
            <person name="Alvarez-Perez S."/>
            <person name="Lievens B."/>
        </authorList>
    </citation>
    <scope>NUCLEOTIDE SEQUENCE [LARGE SCALE GENOMIC DNA]</scope>
    <source>
        <strain evidence="2 3">CdVSA20.1</strain>
    </source>
</reference>
<feature type="chain" id="PRO_5046425776" evidence="1">
    <location>
        <begin position="24"/>
        <end position="255"/>
    </location>
</feature>
<dbReference type="Gene3D" id="3.30.110.170">
    <property type="entry name" value="Protein of unknown function (DUF541), domain 1"/>
    <property type="match status" value="1"/>
</dbReference>
<accession>A0ABS5T686</accession>
<dbReference type="EMBL" id="JABBFO010000010">
    <property type="protein sequence ID" value="MBT0727867.1"/>
    <property type="molecule type" value="Genomic_DNA"/>
</dbReference>
<keyword evidence="1" id="KW-0732">Signal</keyword>
<dbReference type="Proteomes" id="UP000786875">
    <property type="component" value="Unassembled WGS sequence"/>
</dbReference>
<dbReference type="Gene3D" id="3.30.70.2970">
    <property type="entry name" value="Protein of unknown function (DUF541), domain 2"/>
    <property type="match status" value="1"/>
</dbReference>
<dbReference type="NCBIfam" id="NF008299">
    <property type="entry name" value="PRK11087.1"/>
    <property type="match status" value="1"/>
</dbReference>
<evidence type="ECO:0000313" key="2">
    <source>
        <dbReference type="EMBL" id="MBT0727867.1"/>
    </source>
</evidence>
<comment type="caution">
    <text evidence="2">The sequence shown here is derived from an EMBL/GenBank/DDBJ whole genome shotgun (WGS) entry which is preliminary data.</text>
</comment>
<dbReference type="PANTHER" id="PTHR34387:SF1">
    <property type="entry name" value="PERIPLASMIC IMMUNOGENIC PROTEIN"/>
    <property type="match status" value="1"/>
</dbReference>
<evidence type="ECO:0000313" key="3">
    <source>
        <dbReference type="Proteomes" id="UP000786875"/>
    </source>
</evidence>
<dbReference type="InterPro" id="IPR052022">
    <property type="entry name" value="26kDa_periplasmic_antigen"/>
</dbReference>
<dbReference type="RefSeq" id="WP_214214773.1">
    <property type="nucleotide sequence ID" value="NZ_JABBFO010000010.1"/>
</dbReference>
<dbReference type="InterPro" id="IPR007497">
    <property type="entry name" value="SIMPL/DUF541"/>
</dbReference>
<organism evidence="2 3">
    <name type="scientific">Rosenbergiella australiborealis</name>
    <dbReference type="NCBI Taxonomy" id="1544696"/>
    <lineage>
        <taxon>Bacteria</taxon>
        <taxon>Pseudomonadati</taxon>
        <taxon>Pseudomonadota</taxon>
        <taxon>Gammaproteobacteria</taxon>
        <taxon>Enterobacterales</taxon>
        <taxon>Erwiniaceae</taxon>
        <taxon>Rosenbergiella</taxon>
    </lineage>
</organism>
<gene>
    <name evidence="2" type="ORF">HGT73_10875</name>
</gene>
<name>A0ABS5T686_9GAMM</name>
<feature type="signal peptide" evidence="1">
    <location>
        <begin position="1"/>
        <end position="23"/>
    </location>
</feature>
<dbReference type="PANTHER" id="PTHR34387">
    <property type="entry name" value="SLR1258 PROTEIN"/>
    <property type="match status" value="1"/>
</dbReference>
<dbReference type="Pfam" id="PF04402">
    <property type="entry name" value="SIMPL"/>
    <property type="match status" value="1"/>
</dbReference>
<proteinExistence type="predicted"/>
<sequence>MKIMITAVAIVSASLGLPRFALAESTPNAPYISISGQGNVQAQPDMATLVIDVRVAQAQASDAKKQVDARVAHYFDFLHQQGITDKEINAANVVTDVQYDDSDHGKPKQVGYQASRHVTVTLHQLSKLNTLLDGALAAGLNEIRSVSMGVEHPEHYQQQARQAAIRDALVKAKEVAAGFNATLGSVWSIDYQTPPSQMMPRIRMMSVQASATQTTPDHTYQQQKLDFSDKVDVVFTLNTHSLGAEPDDHTPPTNP</sequence>